<gene>
    <name evidence="3" type="ORF">LTR25_009888</name>
</gene>
<dbReference type="Proteomes" id="UP001345827">
    <property type="component" value="Unassembled WGS sequence"/>
</dbReference>
<keyword evidence="2" id="KW-0560">Oxidoreductase</keyword>
<dbReference type="Gene3D" id="3.40.50.720">
    <property type="entry name" value="NAD(P)-binding Rossmann-like Domain"/>
    <property type="match status" value="1"/>
</dbReference>
<dbReference type="AlphaFoldDB" id="A0AAV9PY28"/>
<dbReference type="PANTHER" id="PTHR43008:SF8">
    <property type="entry name" value="BENZIL REDUCTASE ((S)-BENZOIN FORMING) IRC24"/>
    <property type="match status" value="1"/>
</dbReference>
<reference evidence="3 4" key="1">
    <citation type="submission" date="2023-06" db="EMBL/GenBank/DDBJ databases">
        <title>Black Yeasts Isolated from many extreme environments.</title>
        <authorList>
            <person name="Coleine C."/>
            <person name="Stajich J.E."/>
            <person name="Selbmann L."/>
        </authorList>
    </citation>
    <scope>NUCLEOTIDE SEQUENCE [LARGE SCALE GENOMIC DNA]</scope>
    <source>
        <strain evidence="3 4">CCFEE 5887</strain>
    </source>
</reference>
<comment type="caution">
    <text evidence="3">The sequence shown here is derived from an EMBL/GenBank/DDBJ whole genome shotgun (WGS) entry which is preliminary data.</text>
</comment>
<dbReference type="InterPro" id="IPR036291">
    <property type="entry name" value="NAD(P)-bd_dom_sf"/>
</dbReference>
<keyword evidence="4" id="KW-1185">Reference proteome</keyword>
<dbReference type="Pfam" id="PF00106">
    <property type="entry name" value="adh_short"/>
    <property type="match status" value="2"/>
</dbReference>
<dbReference type="GO" id="GO:0016616">
    <property type="term" value="F:oxidoreductase activity, acting on the CH-OH group of donors, NAD or NADP as acceptor"/>
    <property type="evidence" value="ECO:0007669"/>
    <property type="project" value="UniProtKB-ARBA"/>
</dbReference>
<dbReference type="InterPro" id="IPR002347">
    <property type="entry name" value="SDR_fam"/>
</dbReference>
<organism evidence="3 4">
    <name type="scientific">Vermiconidia calcicola</name>
    <dbReference type="NCBI Taxonomy" id="1690605"/>
    <lineage>
        <taxon>Eukaryota</taxon>
        <taxon>Fungi</taxon>
        <taxon>Dikarya</taxon>
        <taxon>Ascomycota</taxon>
        <taxon>Pezizomycotina</taxon>
        <taxon>Dothideomycetes</taxon>
        <taxon>Dothideomycetidae</taxon>
        <taxon>Mycosphaerellales</taxon>
        <taxon>Extremaceae</taxon>
        <taxon>Vermiconidia</taxon>
    </lineage>
</organism>
<dbReference type="GO" id="GO:0050664">
    <property type="term" value="F:oxidoreductase activity, acting on NAD(P)H, oxygen as acceptor"/>
    <property type="evidence" value="ECO:0007669"/>
    <property type="project" value="TreeGrafter"/>
</dbReference>
<evidence type="ECO:0000256" key="1">
    <source>
        <dbReference type="ARBA" id="ARBA00006484"/>
    </source>
</evidence>
<evidence type="ECO:0008006" key="5">
    <source>
        <dbReference type="Google" id="ProtNLM"/>
    </source>
</evidence>
<evidence type="ECO:0000313" key="3">
    <source>
        <dbReference type="EMBL" id="KAK5529151.1"/>
    </source>
</evidence>
<sequence>MTSNNEVEVVLITGANTGLGYETVRSLCQSSSQTYTILLGGRDIEKAEAATKQVQKEFPDSRSTVRPIQVDIEHDESIAQAFEQVSNEYGRVDVLINNAGIQIDQQYYAGKMSMREAWNKSWDVNTTGTHIMTYTFAPLLLKSTKNPRLLFITSGTSTLAEAEQAKLWIDQSPPRGWPKEPMRLGVGAYRSSKTGMNMMMREWTRILKEDGVKVWCISPGMLVTGLGGRPEMIKKMGGLDAAIGADFVRDVVEGGRDQDVGKVIRRDNVQPW</sequence>
<dbReference type="PRINTS" id="PR00081">
    <property type="entry name" value="GDHRDH"/>
</dbReference>
<protein>
    <recommendedName>
        <fullName evidence="5">Short chain dehydrogenase</fullName>
    </recommendedName>
</protein>
<name>A0AAV9PY28_9PEZI</name>
<dbReference type="FunFam" id="3.40.50.720:FF:000922">
    <property type="entry name" value="Uncharacterized protein"/>
    <property type="match status" value="1"/>
</dbReference>
<comment type="similarity">
    <text evidence="1">Belongs to the short-chain dehydrogenases/reductases (SDR) family.</text>
</comment>
<accession>A0AAV9PY28</accession>
<proteinExistence type="inferred from homology"/>
<dbReference type="PANTHER" id="PTHR43008">
    <property type="entry name" value="BENZIL REDUCTASE"/>
    <property type="match status" value="1"/>
</dbReference>
<evidence type="ECO:0000256" key="2">
    <source>
        <dbReference type="ARBA" id="ARBA00023002"/>
    </source>
</evidence>
<dbReference type="EMBL" id="JAXLQG010000023">
    <property type="protein sequence ID" value="KAK5529151.1"/>
    <property type="molecule type" value="Genomic_DNA"/>
</dbReference>
<dbReference type="SUPFAM" id="SSF51735">
    <property type="entry name" value="NAD(P)-binding Rossmann-fold domains"/>
    <property type="match status" value="1"/>
</dbReference>
<evidence type="ECO:0000313" key="4">
    <source>
        <dbReference type="Proteomes" id="UP001345827"/>
    </source>
</evidence>